<dbReference type="EMBL" id="BMQG01000015">
    <property type="protein sequence ID" value="GGM54581.1"/>
    <property type="molecule type" value="Genomic_DNA"/>
</dbReference>
<keyword evidence="1" id="KW-1133">Transmembrane helix</keyword>
<name>A0A8H9LCQ3_9DEIO</name>
<comment type="caution">
    <text evidence="2">The sequence shown here is derived from an EMBL/GenBank/DDBJ whole genome shotgun (WGS) entry which is preliminary data.</text>
</comment>
<sequence>MIPSRFHTPEVVTRLILTPLLVLLFTESMMALLLTSLGVILAQNSWRWLAAQVPVQMNFVFSTFD</sequence>
<organism evidence="2 3">
    <name type="scientific">Deinococcus arenae</name>
    <dbReference type="NCBI Taxonomy" id="1452751"/>
    <lineage>
        <taxon>Bacteria</taxon>
        <taxon>Thermotogati</taxon>
        <taxon>Deinococcota</taxon>
        <taxon>Deinococci</taxon>
        <taxon>Deinococcales</taxon>
        <taxon>Deinococcaceae</taxon>
        <taxon>Deinococcus</taxon>
    </lineage>
</organism>
<accession>A0A8H9LCQ3</accession>
<gene>
    <name evidence="2" type="ORF">GCM10008956_33080</name>
</gene>
<keyword evidence="1" id="KW-0472">Membrane</keyword>
<evidence type="ECO:0000313" key="2">
    <source>
        <dbReference type="EMBL" id="GGM54581.1"/>
    </source>
</evidence>
<protein>
    <submittedName>
        <fullName evidence="2">Uncharacterized protein</fullName>
    </submittedName>
</protein>
<dbReference type="AlphaFoldDB" id="A0A8H9LCQ3"/>
<keyword evidence="1" id="KW-0812">Transmembrane</keyword>
<evidence type="ECO:0000313" key="3">
    <source>
        <dbReference type="Proteomes" id="UP000600547"/>
    </source>
</evidence>
<feature type="transmembrane region" description="Helical" evidence="1">
    <location>
        <begin position="20"/>
        <end position="42"/>
    </location>
</feature>
<keyword evidence="3" id="KW-1185">Reference proteome</keyword>
<dbReference type="RefSeq" id="WP_189062753.1">
    <property type="nucleotide sequence ID" value="NZ_BMQG01000015.1"/>
</dbReference>
<evidence type="ECO:0000256" key="1">
    <source>
        <dbReference type="SAM" id="Phobius"/>
    </source>
</evidence>
<dbReference type="Proteomes" id="UP000600547">
    <property type="component" value="Unassembled WGS sequence"/>
</dbReference>
<reference evidence="3" key="1">
    <citation type="journal article" date="2019" name="Int. J. Syst. Evol. Microbiol.">
        <title>The Global Catalogue of Microorganisms (GCM) 10K type strain sequencing project: providing services to taxonomists for standard genome sequencing and annotation.</title>
        <authorList>
            <consortium name="The Broad Institute Genomics Platform"/>
            <consortium name="The Broad Institute Genome Sequencing Center for Infectious Disease"/>
            <person name="Wu L."/>
            <person name="Ma J."/>
        </authorList>
    </citation>
    <scope>NUCLEOTIDE SEQUENCE [LARGE SCALE GENOMIC DNA]</scope>
    <source>
        <strain evidence="3">JCM 31047</strain>
    </source>
</reference>
<proteinExistence type="predicted"/>